<protein>
    <recommendedName>
        <fullName evidence="5">DUF2470 domain-containing protein</fullName>
    </recommendedName>
</protein>
<dbReference type="GO" id="GO:0005737">
    <property type="term" value="C:cytoplasm"/>
    <property type="evidence" value="ECO:0007669"/>
    <property type="project" value="UniProtKB-ARBA"/>
</dbReference>
<dbReference type="PANTHER" id="PTHR13343:SF17">
    <property type="entry name" value="CELLULAR REPRESSOR OF E1A-STIMULATED GENES, ISOFORM A"/>
    <property type="match status" value="1"/>
</dbReference>
<proteinExistence type="predicted"/>
<dbReference type="RefSeq" id="WP_110779878.1">
    <property type="nucleotide sequence ID" value="NZ_QJTI01000003.1"/>
</dbReference>
<dbReference type="EMBL" id="QJTI01000003">
    <property type="protein sequence ID" value="PYF04482.1"/>
    <property type="molecule type" value="Genomic_DNA"/>
</dbReference>
<dbReference type="Pfam" id="PF10615">
    <property type="entry name" value="DUF2470"/>
    <property type="match status" value="1"/>
</dbReference>
<dbReference type="InterPro" id="IPR011576">
    <property type="entry name" value="Pyridox_Oxase_N"/>
</dbReference>
<dbReference type="Pfam" id="PF01243">
    <property type="entry name" value="PNPOx_N"/>
    <property type="match status" value="1"/>
</dbReference>
<dbReference type="AlphaFoldDB" id="A0A318THZ3"/>
<dbReference type="Proteomes" id="UP000248148">
    <property type="component" value="Unassembled WGS sequence"/>
</dbReference>
<dbReference type="SUPFAM" id="SSF50475">
    <property type="entry name" value="FMN-binding split barrel"/>
    <property type="match status" value="1"/>
</dbReference>
<reference evidence="3 4" key="1">
    <citation type="submission" date="2018-06" db="EMBL/GenBank/DDBJ databases">
        <title>Genomic Encyclopedia of Archaeal and Bacterial Type Strains, Phase II (KMG-II): from individual species to whole genera.</title>
        <authorList>
            <person name="Goeker M."/>
        </authorList>
    </citation>
    <scope>NUCLEOTIDE SEQUENCE [LARGE SCALE GENOMIC DNA]</scope>
    <source>
        <strain evidence="3 4">JCM 11668</strain>
    </source>
</reference>
<name>A0A318THZ3_9BRAD</name>
<organism evidence="3 4">
    <name type="scientific">Rhodopseudomonas faecalis</name>
    <dbReference type="NCBI Taxonomy" id="99655"/>
    <lineage>
        <taxon>Bacteria</taxon>
        <taxon>Pseudomonadati</taxon>
        <taxon>Pseudomonadota</taxon>
        <taxon>Alphaproteobacteria</taxon>
        <taxon>Hyphomicrobiales</taxon>
        <taxon>Nitrobacteraceae</taxon>
        <taxon>Rhodopseudomonas</taxon>
    </lineage>
</organism>
<dbReference type="InterPro" id="IPR037119">
    <property type="entry name" value="Haem_oxidase_HugZ-like_sf"/>
</dbReference>
<dbReference type="Gene3D" id="2.30.110.10">
    <property type="entry name" value="Electron Transport, Fmn-binding Protein, Chain A"/>
    <property type="match status" value="1"/>
</dbReference>
<evidence type="ECO:0000259" key="2">
    <source>
        <dbReference type="Pfam" id="PF10615"/>
    </source>
</evidence>
<dbReference type="PANTHER" id="PTHR13343">
    <property type="entry name" value="CREG1 PROTEIN"/>
    <property type="match status" value="1"/>
</dbReference>
<evidence type="ECO:0000313" key="3">
    <source>
        <dbReference type="EMBL" id="PYF04482.1"/>
    </source>
</evidence>
<dbReference type="Gene3D" id="3.20.180.10">
    <property type="entry name" value="PNP-oxidase-like"/>
    <property type="match status" value="1"/>
</dbReference>
<dbReference type="InterPro" id="IPR012349">
    <property type="entry name" value="Split_barrel_FMN-bd"/>
</dbReference>
<keyword evidence="4" id="KW-1185">Reference proteome</keyword>
<comment type="caution">
    <text evidence="3">The sequence shown here is derived from an EMBL/GenBank/DDBJ whole genome shotgun (WGS) entry which is preliminary data.</text>
</comment>
<gene>
    <name evidence="3" type="ORF">BJ122_103135</name>
</gene>
<dbReference type="InterPro" id="IPR019595">
    <property type="entry name" value="DUF2470"/>
</dbReference>
<feature type="domain" description="DUF2470" evidence="2">
    <location>
        <begin position="166"/>
        <end position="232"/>
    </location>
</feature>
<evidence type="ECO:0008006" key="5">
    <source>
        <dbReference type="Google" id="ProtNLM"/>
    </source>
</evidence>
<sequence>MQPTADFDAPALVRSLLRRRRQGALATLTAPSGAPYCSLVNLASHWDGSPILLISKLARHTRNLLADPRVSLMLDERTAGDPLEGARITLSGTAEPIAGDAVAAIKRRYLNVHPGAAGYAEFTDFSFFVIRSSSVHLVAGFGRIIDLRPEQFLTDLTDTHALIADEQSVIDHMNDEHLGTMKLYAELLGGAPGDWRCTGCDPDGIDLQAGADTLRLSFPQRVTTFAALRKALQDSADRARATVGKLDSSQTTRPE</sequence>
<accession>A0A318THZ3</accession>
<feature type="domain" description="Pyridoxamine 5'-phosphate oxidase N-terminal" evidence="1">
    <location>
        <begin position="13"/>
        <end position="138"/>
    </location>
</feature>
<dbReference type="OrthoDB" id="9814594at2"/>
<evidence type="ECO:0000313" key="4">
    <source>
        <dbReference type="Proteomes" id="UP000248148"/>
    </source>
</evidence>
<evidence type="ECO:0000259" key="1">
    <source>
        <dbReference type="Pfam" id="PF01243"/>
    </source>
</evidence>